<comment type="caution">
    <text evidence="3">The sequence shown here is derived from an EMBL/GenBank/DDBJ whole genome shotgun (WGS) entry which is preliminary data.</text>
</comment>
<keyword evidence="2" id="KW-1133">Transmembrane helix</keyword>
<evidence type="ECO:0000313" key="3">
    <source>
        <dbReference type="EMBL" id="CAE6536303.1"/>
    </source>
</evidence>
<keyword evidence="2" id="KW-0812">Transmembrane</keyword>
<gene>
    <name evidence="3" type="ORF">RDB_LOCUS187088</name>
</gene>
<reference evidence="3" key="1">
    <citation type="submission" date="2021-01" db="EMBL/GenBank/DDBJ databases">
        <authorList>
            <person name="Kaushik A."/>
        </authorList>
    </citation>
    <scope>NUCLEOTIDE SEQUENCE</scope>
    <source>
        <strain evidence="3">AG2-2IIIB</strain>
    </source>
</reference>
<name>A0A8H3DQ84_9AGAM</name>
<proteinExistence type="predicted"/>
<feature type="transmembrane region" description="Helical" evidence="2">
    <location>
        <begin position="12"/>
        <end position="31"/>
    </location>
</feature>
<protein>
    <submittedName>
        <fullName evidence="3">Uncharacterized protein</fullName>
    </submittedName>
</protein>
<accession>A0A8H3DQ84</accession>
<organism evidence="3 4">
    <name type="scientific">Rhizoctonia solani</name>
    <dbReference type="NCBI Taxonomy" id="456999"/>
    <lineage>
        <taxon>Eukaryota</taxon>
        <taxon>Fungi</taxon>
        <taxon>Dikarya</taxon>
        <taxon>Basidiomycota</taxon>
        <taxon>Agaricomycotina</taxon>
        <taxon>Agaricomycetes</taxon>
        <taxon>Cantharellales</taxon>
        <taxon>Ceratobasidiaceae</taxon>
        <taxon>Rhizoctonia</taxon>
    </lineage>
</organism>
<evidence type="ECO:0000313" key="4">
    <source>
        <dbReference type="Proteomes" id="UP000663843"/>
    </source>
</evidence>
<evidence type="ECO:0000256" key="1">
    <source>
        <dbReference type="SAM" id="MobiDB-lite"/>
    </source>
</evidence>
<dbReference type="EMBL" id="CAJMWT010008969">
    <property type="protein sequence ID" value="CAE6536303.1"/>
    <property type="molecule type" value="Genomic_DNA"/>
</dbReference>
<sequence length="74" mass="7876">MGDWFPSYAPIAGIFGGLGLLVIGLAILAIWRRRRNTPTADVEGIPVTGIPPAHSSASQYEATLARKTSKHSDT</sequence>
<feature type="region of interest" description="Disordered" evidence="1">
    <location>
        <begin position="41"/>
        <end position="74"/>
    </location>
</feature>
<dbReference type="AlphaFoldDB" id="A0A8H3DQ84"/>
<keyword evidence="2" id="KW-0472">Membrane</keyword>
<dbReference type="Proteomes" id="UP000663843">
    <property type="component" value="Unassembled WGS sequence"/>
</dbReference>
<evidence type="ECO:0000256" key="2">
    <source>
        <dbReference type="SAM" id="Phobius"/>
    </source>
</evidence>